<dbReference type="Proteomes" id="UP000681722">
    <property type="component" value="Unassembled WGS sequence"/>
</dbReference>
<dbReference type="EMBL" id="CAJNOQ010009460">
    <property type="protein sequence ID" value="CAF1225684.1"/>
    <property type="molecule type" value="Genomic_DNA"/>
</dbReference>
<dbReference type="EMBL" id="CAJOBC010009460">
    <property type="protein sequence ID" value="CAF3988548.1"/>
    <property type="molecule type" value="Genomic_DNA"/>
</dbReference>
<accession>A0A814Y7F6</accession>
<evidence type="ECO:0000313" key="2">
    <source>
        <dbReference type="EMBL" id="CAF3988548.1"/>
    </source>
</evidence>
<organism evidence="1 3">
    <name type="scientific">Didymodactylos carnosus</name>
    <dbReference type="NCBI Taxonomy" id="1234261"/>
    <lineage>
        <taxon>Eukaryota</taxon>
        <taxon>Metazoa</taxon>
        <taxon>Spiralia</taxon>
        <taxon>Gnathifera</taxon>
        <taxon>Rotifera</taxon>
        <taxon>Eurotatoria</taxon>
        <taxon>Bdelloidea</taxon>
        <taxon>Philodinida</taxon>
        <taxon>Philodinidae</taxon>
        <taxon>Didymodactylos</taxon>
    </lineage>
</organism>
<dbReference type="Proteomes" id="UP000663829">
    <property type="component" value="Unassembled WGS sequence"/>
</dbReference>
<proteinExistence type="predicted"/>
<comment type="caution">
    <text evidence="1">The sequence shown here is derived from an EMBL/GenBank/DDBJ whole genome shotgun (WGS) entry which is preliminary data.</text>
</comment>
<name>A0A814Y7F6_9BILA</name>
<dbReference type="OrthoDB" id="78663at2759"/>
<dbReference type="AlphaFoldDB" id="A0A814Y7F6"/>
<evidence type="ECO:0000313" key="1">
    <source>
        <dbReference type="EMBL" id="CAF1225684.1"/>
    </source>
</evidence>
<evidence type="ECO:0000313" key="3">
    <source>
        <dbReference type="Proteomes" id="UP000663829"/>
    </source>
</evidence>
<reference evidence="1" key="1">
    <citation type="submission" date="2021-02" db="EMBL/GenBank/DDBJ databases">
        <authorList>
            <person name="Nowell W R."/>
        </authorList>
    </citation>
    <scope>NUCLEOTIDE SEQUENCE</scope>
</reference>
<sequence>MYNLGTVIENDDRKNVRELLHESTRYFMSTFKQMKSLNQILLIPLTMWTGTLEAFVFNKEKKLPSTAKKICGKSLESLGSYGSSGRG</sequence>
<gene>
    <name evidence="1" type="ORF">GPM918_LOCUS24915</name>
    <name evidence="2" type="ORF">SRO942_LOCUS24914</name>
</gene>
<keyword evidence="3" id="KW-1185">Reference proteome</keyword>
<protein>
    <submittedName>
        <fullName evidence="1">Uncharacterized protein</fullName>
    </submittedName>
</protein>